<dbReference type="SUPFAM" id="SSF53474">
    <property type="entry name" value="alpha/beta-Hydrolases"/>
    <property type="match status" value="2"/>
</dbReference>
<dbReference type="Gene3D" id="2.60.120.260">
    <property type="entry name" value="Galactose-binding domain-like"/>
    <property type="match status" value="1"/>
</dbReference>
<feature type="non-terminal residue" evidence="3">
    <location>
        <position position="1237"/>
    </location>
</feature>
<reference evidence="3" key="2">
    <citation type="submission" date="2021-04" db="EMBL/GenBank/DDBJ databases">
        <authorList>
            <person name="Gilroy R."/>
        </authorList>
    </citation>
    <scope>NUCLEOTIDE SEQUENCE</scope>
    <source>
        <strain evidence="3">CHK196-3914</strain>
    </source>
</reference>
<dbReference type="GO" id="GO:0016747">
    <property type="term" value="F:acyltransferase activity, transferring groups other than amino-acyl groups"/>
    <property type="evidence" value="ECO:0007669"/>
    <property type="project" value="TreeGrafter"/>
</dbReference>
<dbReference type="InterPro" id="IPR029058">
    <property type="entry name" value="AB_hydrolase_fold"/>
</dbReference>
<name>A0A9D2G9C5_9FIRM</name>
<dbReference type="InterPro" id="IPR000801">
    <property type="entry name" value="Esterase-like"/>
</dbReference>
<comment type="caution">
    <text evidence="3">The sequence shown here is derived from an EMBL/GenBank/DDBJ whole genome shotgun (WGS) entry which is preliminary data.</text>
</comment>
<feature type="region of interest" description="Disordered" evidence="1">
    <location>
        <begin position="30"/>
        <end position="115"/>
    </location>
</feature>
<dbReference type="AlphaFoldDB" id="A0A9D2G9C5"/>
<gene>
    <name evidence="3" type="ORF">H9723_06370</name>
</gene>
<dbReference type="PANTHER" id="PTHR48098:SF1">
    <property type="entry name" value="DIACYLGLYCEROL ACYLTRANSFERASE_MYCOLYLTRANSFERASE AG85A"/>
    <property type="match status" value="1"/>
</dbReference>
<feature type="compositionally biased region" description="Basic and acidic residues" evidence="1">
    <location>
        <begin position="1194"/>
        <end position="1211"/>
    </location>
</feature>
<keyword evidence="2" id="KW-0732">Signal</keyword>
<feature type="compositionally biased region" description="Acidic residues" evidence="1">
    <location>
        <begin position="1130"/>
        <end position="1160"/>
    </location>
</feature>
<reference evidence="3" key="1">
    <citation type="journal article" date="2021" name="PeerJ">
        <title>Extensive microbial diversity within the chicken gut microbiome revealed by metagenomics and culture.</title>
        <authorList>
            <person name="Gilroy R."/>
            <person name="Ravi A."/>
            <person name="Getino M."/>
            <person name="Pursley I."/>
            <person name="Horton D.L."/>
            <person name="Alikhan N.F."/>
            <person name="Baker D."/>
            <person name="Gharbi K."/>
            <person name="Hall N."/>
            <person name="Watson M."/>
            <person name="Adriaenssens E.M."/>
            <person name="Foster-Nyarko E."/>
            <person name="Jarju S."/>
            <person name="Secka A."/>
            <person name="Antonio M."/>
            <person name="Oren A."/>
            <person name="Chaudhuri R.R."/>
            <person name="La Ragione R."/>
            <person name="Hildebrand F."/>
            <person name="Pallen M.J."/>
        </authorList>
    </citation>
    <scope>NUCLEOTIDE SEQUENCE</scope>
    <source>
        <strain evidence="3">CHK196-3914</strain>
    </source>
</reference>
<evidence type="ECO:0000256" key="1">
    <source>
        <dbReference type="SAM" id="MobiDB-lite"/>
    </source>
</evidence>
<dbReference type="Gene3D" id="3.40.50.1820">
    <property type="entry name" value="alpha/beta hydrolase"/>
    <property type="match status" value="2"/>
</dbReference>
<dbReference type="Pfam" id="PF00756">
    <property type="entry name" value="Esterase"/>
    <property type="match status" value="1"/>
</dbReference>
<dbReference type="PANTHER" id="PTHR48098">
    <property type="entry name" value="ENTEROCHELIN ESTERASE-RELATED"/>
    <property type="match status" value="1"/>
</dbReference>
<dbReference type="InterPro" id="IPR008979">
    <property type="entry name" value="Galactose-bd-like_sf"/>
</dbReference>
<feature type="compositionally biased region" description="Polar residues" evidence="1">
    <location>
        <begin position="1213"/>
        <end position="1228"/>
    </location>
</feature>
<feature type="compositionally biased region" description="Low complexity" evidence="1">
    <location>
        <begin position="1176"/>
        <end position="1193"/>
    </location>
</feature>
<dbReference type="InterPro" id="IPR050583">
    <property type="entry name" value="Mycobacterial_A85_antigen"/>
</dbReference>
<dbReference type="EMBL" id="DXAY01000150">
    <property type="protein sequence ID" value="HIZ74850.1"/>
    <property type="molecule type" value="Genomic_DNA"/>
</dbReference>
<sequence length="1237" mass="134418">MKMKILSAVLTGAMVLTGMAPALSVRAESGETVLAEEGAGEQSGADDSGDGQNSAEETAGAEKGEEAQTQTAQIAEADGQSDSGETPESEPAQKAGGQNENGAAVQAETGDSVEVNGTEYEYTVMLPEGYDANVEYSYPVVYMLPEDGYASWSEGITEELTEVMASDQSMDMIVVLPTFDEENDFRTVLQAVTENVDEDYRTLADSAHRAAAGVGVGGYMAYIAGLTDAQTGEALTSPSTYGLLASIRGDFVSDANPWYSTCGDVYDILSGLYDIDDGFYENYYTYMDTPVDDEYANMDHSTNDMGAMFIEWATSIPDYHEYTARPGSYDSAFLSESLNRIMSRFTSHFLSGIVSGSVTLERAAMTAQEEGTEAEYSFTVGDIYSSFAGNAQMDVELKLQVVDPDTDEVLYETTAQDTVTGPGTYEGTIPVENAVNNSSSNVNVTVNILGTVQSVGTASMIRIQETGDSEDEQLIDLMGDWYFNYVGRNDPYTAADLTEDVYSQWPVVQPCLGNWEQGFGNITNIWYANTGWGWYVRTFELPEDFAKENLILLAGYMDDRGEVYVNGQRIGGTGVNEDGSSTGETTWAVLSQFDISADVLNYGGTNTIAVHCYNDPPYGGGGWYSGPVGLYSQAAYNKWQGLPSDVPEESEQQAVTEAVETQLGYLQSGDFDSYADTVDIGYFSDGKTKDTVVQEMKEAYPEGTVQSLTDTDITVFQTTDESGETLYLYSAVRQTVKTDGTTEESTVQETYRNTENGILMYGTHSRFFETSYDSALAASAQGMEEPTTEERYLVYLPEGYFESDRYYPTVYLLHQYNSDHTSYMTDNVDQLLDQGMEQGLFDDMIVIVPNSEESSWWRGDWEKMITDELIPLIDSNYRTIRDARYRLTAGASMGGQGAYGVALQNPDLFSGAVSFFGAFSMGGESSPNVIAENESAEYLSYFTLYFICGNEDMYGFGAPAIELNKTLTAKGVDHYFLIENGDHNSEFYIPYFQSAFAYARSNMYQSDEAVTDLLSGEAAVNEADGSVTVEASLTLADGIESYRNTIPESSYTQDTVQSISVPVTLQVIQNGQVVYESSDKDVTADGTGTYDFSFDITGKVDTDQSYEIVWKAAVFDRVAVLAQSEIPGESQEEPGTEEPGTEEPGTEEPGTEEPGTEEPGTETPGTEEPGTEEPGTETPGTEEPGTETPGTDKPSTDDPSSDKPSTDKGNGDKSGTTDKGQSDQTSKAAKTGDSVRT</sequence>
<feature type="chain" id="PRO_5038779477" description="Esterase" evidence="2">
    <location>
        <begin position="23"/>
        <end position="1237"/>
    </location>
</feature>
<feature type="signal peptide" evidence="2">
    <location>
        <begin position="1"/>
        <end position="22"/>
    </location>
</feature>
<dbReference type="Proteomes" id="UP000824116">
    <property type="component" value="Unassembled WGS sequence"/>
</dbReference>
<accession>A0A9D2G9C5</accession>
<dbReference type="SUPFAM" id="SSF49785">
    <property type="entry name" value="Galactose-binding domain-like"/>
    <property type="match status" value="1"/>
</dbReference>
<protein>
    <recommendedName>
        <fullName evidence="5">Esterase</fullName>
    </recommendedName>
</protein>
<evidence type="ECO:0008006" key="5">
    <source>
        <dbReference type="Google" id="ProtNLM"/>
    </source>
</evidence>
<evidence type="ECO:0000256" key="2">
    <source>
        <dbReference type="SAM" id="SignalP"/>
    </source>
</evidence>
<evidence type="ECO:0000313" key="3">
    <source>
        <dbReference type="EMBL" id="HIZ74850.1"/>
    </source>
</evidence>
<feature type="compositionally biased region" description="Low complexity" evidence="1">
    <location>
        <begin position="67"/>
        <end position="77"/>
    </location>
</feature>
<organism evidence="3 4">
    <name type="scientific">Candidatus Mediterraneibacter stercoravium</name>
    <dbReference type="NCBI Taxonomy" id="2838685"/>
    <lineage>
        <taxon>Bacteria</taxon>
        <taxon>Bacillati</taxon>
        <taxon>Bacillota</taxon>
        <taxon>Clostridia</taxon>
        <taxon>Lachnospirales</taxon>
        <taxon>Lachnospiraceae</taxon>
        <taxon>Mediterraneibacter</taxon>
    </lineage>
</organism>
<proteinExistence type="predicted"/>
<feature type="region of interest" description="Disordered" evidence="1">
    <location>
        <begin position="1124"/>
        <end position="1237"/>
    </location>
</feature>
<evidence type="ECO:0000313" key="4">
    <source>
        <dbReference type="Proteomes" id="UP000824116"/>
    </source>
</evidence>